<sequence>MYTRHSPVLTCSCCGYRGAMKFLVNYCERDLETVKSPCGYLVHDILQPWGVAYELLQCPSCGTVLLIKIEWHDAWEPEDYIVTVLYPNCPDS</sequence>
<gene>
    <name evidence="1" type="ORF">SCFA_1480003</name>
</gene>
<proteinExistence type="predicted"/>
<dbReference type="AlphaFoldDB" id="A0A485LXD2"/>
<accession>A0A485LXD2</accession>
<name>A0A485LXD2_9ZZZZ</name>
<dbReference type="EMBL" id="CAADRN010000055">
    <property type="protein sequence ID" value="VFU12000.1"/>
    <property type="molecule type" value="Genomic_DNA"/>
</dbReference>
<reference evidence="1" key="1">
    <citation type="submission" date="2019-03" db="EMBL/GenBank/DDBJ databases">
        <authorList>
            <person name="Hao L."/>
        </authorList>
    </citation>
    <scope>NUCLEOTIDE SEQUENCE</scope>
</reference>
<evidence type="ECO:0000313" key="1">
    <source>
        <dbReference type="EMBL" id="VFU12000.1"/>
    </source>
</evidence>
<protein>
    <submittedName>
        <fullName evidence="1">Uncharacterized protein</fullName>
    </submittedName>
</protein>
<organism evidence="1">
    <name type="scientific">anaerobic digester metagenome</name>
    <dbReference type="NCBI Taxonomy" id="1263854"/>
    <lineage>
        <taxon>unclassified sequences</taxon>
        <taxon>metagenomes</taxon>
        <taxon>ecological metagenomes</taxon>
    </lineage>
</organism>